<evidence type="ECO:0000313" key="5">
    <source>
        <dbReference type="Proteomes" id="UP000663870"/>
    </source>
</evidence>
<dbReference type="SUPFAM" id="SSF52047">
    <property type="entry name" value="RNI-like"/>
    <property type="match status" value="1"/>
</dbReference>
<name>A0A814T101_9BILA</name>
<keyword evidence="5" id="KW-1185">Reference proteome</keyword>
<dbReference type="EMBL" id="CAJNOL010001644">
    <property type="protein sequence ID" value="CAF1396761.1"/>
    <property type="molecule type" value="Genomic_DNA"/>
</dbReference>
<feature type="domain" description="F-box" evidence="1">
    <location>
        <begin position="34"/>
        <end position="81"/>
    </location>
</feature>
<dbReference type="Proteomes" id="UP000663854">
    <property type="component" value="Unassembled WGS sequence"/>
</dbReference>
<proteinExistence type="predicted"/>
<accession>A0A814T101</accession>
<dbReference type="EMBL" id="CAJNOH010000961">
    <property type="protein sequence ID" value="CAF1155161.1"/>
    <property type="molecule type" value="Genomic_DNA"/>
</dbReference>
<sequence>MKRTKQQDNDLVQILNSNKKRKLENQIKMINSNKYLLEDLANEILYEIFEYLDSYDIYKGFYNLNKRFQNLAINSNVLTKINISTISKSNFEDYYRNRINFLGLLSPFAADIIFSPLDHILNFVHLETLIIDNIETISFYKFFTYFMNLPNLHSLIISFVEPILEIDYLFAQIFRLSKLKYCKIKYDIQFYTELFYSFTEYVSSPIEYLIINSPFPFKAFHNLLHFLPKL</sequence>
<evidence type="ECO:0000313" key="4">
    <source>
        <dbReference type="Proteomes" id="UP000663854"/>
    </source>
</evidence>
<protein>
    <recommendedName>
        <fullName evidence="1">F-box domain-containing protein</fullName>
    </recommendedName>
</protein>
<evidence type="ECO:0000313" key="3">
    <source>
        <dbReference type="EMBL" id="CAF1396761.1"/>
    </source>
</evidence>
<dbReference type="AlphaFoldDB" id="A0A814T101"/>
<reference evidence="2" key="1">
    <citation type="submission" date="2021-02" db="EMBL/GenBank/DDBJ databases">
        <authorList>
            <person name="Nowell W R."/>
        </authorList>
    </citation>
    <scope>NUCLEOTIDE SEQUENCE</scope>
</reference>
<dbReference type="InterPro" id="IPR001810">
    <property type="entry name" value="F-box_dom"/>
</dbReference>
<evidence type="ECO:0000259" key="1">
    <source>
        <dbReference type="PROSITE" id="PS50181"/>
    </source>
</evidence>
<organism evidence="2 4">
    <name type="scientific">Rotaria sordida</name>
    <dbReference type="NCBI Taxonomy" id="392033"/>
    <lineage>
        <taxon>Eukaryota</taxon>
        <taxon>Metazoa</taxon>
        <taxon>Spiralia</taxon>
        <taxon>Gnathifera</taxon>
        <taxon>Rotifera</taxon>
        <taxon>Eurotatoria</taxon>
        <taxon>Bdelloidea</taxon>
        <taxon>Philodinida</taxon>
        <taxon>Philodinidae</taxon>
        <taxon>Rotaria</taxon>
    </lineage>
</organism>
<comment type="caution">
    <text evidence="2">The sequence shown here is derived from an EMBL/GenBank/DDBJ whole genome shotgun (WGS) entry which is preliminary data.</text>
</comment>
<dbReference type="PROSITE" id="PS50181">
    <property type="entry name" value="FBOX"/>
    <property type="match status" value="1"/>
</dbReference>
<dbReference type="Proteomes" id="UP000663870">
    <property type="component" value="Unassembled WGS sequence"/>
</dbReference>
<evidence type="ECO:0000313" key="2">
    <source>
        <dbReference type="EMBL" id="CAF1155161.1"/>
    </source>
</evidence>
<gene>
    <name evidence="3" type="ORF">JXQ802_LOCUS34504</name>
    <name evidence="2" type="ORF">PYM288_LOCUS22442</name>
</gene>